<dbReference type="PANTHER" id="PTHR46889">
    <property type="entry name" value="TRANSPOSASE INSF FOR INSERTION SEQUENCE IS3B-RELATED"/>
    <property type="match status" value="1"/>
</dbReference>
<evidence type="ECO:0000313" key="4">
    <source>
        <dbReference type="Proteomes" id="UP000198558"/>
    </source>
</evidence>
<reference evidence="4" key="1">
    <citation type="submission" date="2016-10" db="EMBL/GenBank/DDBJ databases">
        <authorList>
            <person name="Varghese N."/>
            <person name="Submissions S."/>
        </authorList>
    </citation>
    <scope>NUCLEOTIDE SEQUENCE [LARGE SCALE GENOMIC DNA]</scope>
    <source>
        <strain evidence="4">DSM 1551</strain>
    </source>
</reference>
<dbReference type="InterPro" id="IPR050900">
    <property type="entry name" value="Transposase_IS3/IS150/IS904"/>
</dbReference>
<evidence type="ECO:0000256" key="1">
    <source>
        <dbReference type="ARBA" id="ARBA00002286"/>
    </source>
</evidence>
<sequence length="214" mass="25807">MSKTKNEAKYLAVKELHETKNYSIQWMCKLLNIQRSAYYKWLNRSVPENEQENMELAKIIKKYHQKYGGILGYRRMRMFINRNYKKNYNIKRIRRIMNILGIHSRIRRIRTGCTVSNKADQKAENILHREFEASTPNEKWTTDVTEFKVPHSTEKLYLSVFLDLYDRCIIAWEIRERNDNILVQNTFRQAVEQNPEAHPLFHSDYAEEKTIPKF</sequence>
<organism evidence="3 4">
    <name type="scientific">Thomasclavelia cocleata</name>
    <dbReference type="NCBI Taxonomy" id="69824"/>
    <lineage>
        <taxon>Bacteria</taxon>
        <taxon>Bacillati</taxon>
        <taxon>Bacillota</taxon>
        <taxon>Erysipelotrichia</taxon>
        <taxon>Erysipelotrichales</taxon>
        <taxon>Coprobacillaceae</taxon>
        <taxon>Thomasclavelia</taxon>
    </lineage>
</organism>
<feature type="domain" description="Integrase catalytic" evidence="2">
    <location>
        <begin position="132"/>
        <end position="214"/>
    </location>
</feature>
<dbReference type="Pfam" id="PF13276">
    <property type="entry name" value="HTH_21"/>
    <property type="match status" value="1"/>
</dbReference>
<dbReference type="PANTHER" id="PTHR46889:SF4">
    <property type="entry name" value="TRANSPOSASE INSO FOR INSERTION SEQUENCE ELEMENT IS911B-RELATED"/>
    <property type="match status" value="1"/>
</dbReference>
<dbReference type="Pfam" id="PF00665">
    <property type="entry name" value="rve"/>
    <property type="match status" value="1"/>
</dbReference>
<dbReference type="Gene3D" id="3.30.420.10">
    <property type="entry name" value="Ribonuclease H-like superfamily/Ribonuclease H"/>
    <property type="match status" value="1"/>
</dbReference>
<dbReference type="NCBIfam" id="NF033516">
    <property type="entry name" value="transpos_IS3"/>
    <property type="match status" value="1"/>
</dbReference>
<dbReference type="GO" id="GO:0015074">
    <property type="term" value="P:DNA integration"/>
    <property type="evidence" value="ECO:0007669"/>
    <property type="project" value="InterPro"/>
</dbReference>
<dbReference type="InterPro" id="IPR025948">
    <property type="entry name" value="HTH-like_dom"/>
</dbReference>
<gene>
    <name evidence="3" type="ORF">SAMN04489758_1633</name>
</gene>
<dbReference type="AlphaFoldDB" id="A0A1I0HUU2"/>
<evidence type="ECO:0000259" key="2">
    <source>
        <dbReference type="PROSITE" id="PS50994"/>
    </source>
</evidence>
<accession>A0A1I0HUU2</accession>
<dbReference type="SUPFAM" id="SSF53098">
    <property type="entry name" value="Ribonuclease H-like"/>
    <property type="match status" value="1"/>
</dbReference>
<proteinExistence type="predicted"/>
<evidence type="ECO:0000313" key="3">
    <source>
        <dbReference type="EMBL" id="SET88017.1"/>
    </source>
</evidence>
<dbReference type="OrthoDB" id="9781005at2"/>
<dbReference type="InterPro" id="IPR036397">
    <property type="entry name" value="RNaseH_sf"/>
</dbReference>
<dbReference type="RefSeq" id="WP_092356928.1">
    <property type="nucleotide sequence ID" value="NZ_FOIN01000063.1"/>
</dbReference>
<dbReference type="InterPro" id="IPR048020">
    <property type="entry name" value="Transpos_IS3"/>
</dbReference>
<dbReference type="PROSITE" id="PS50994">
    <property type="entry name" value="INTEGRASE"/>
    <property type="match status" value="1"/>
</dbReference>
<dbReference type="EMBL" id="FOIN01000063">
    <property type="protein sequence ID" value="SET88017.1"/>
    <property type="molecule type" value="Genomic_DNA"/>
</dbReference>
<dbReference type="GeneID" id="78289614"/>
<dbReference type="InterPro" id="IPR001584">
    <property type="entry name" value="Integrase_cat-core"/>
</dbReference>
<keyword evidence="4" id="KW-1185">Reference proteome</keyword>
<dbReference type="Proteomes" id="UP000198558">
    <property type="component" value="Unassembled WGS sequence"/>
</dbReference>
<dbReference type="InterPro" id="IPR012337">
    <property type="entry name" value="RNaseH-like_sf"/>
</dbReference>
<name>A0A1I0HUU2_9FIRM</name>
<dbReference type="GO" id="GO:0003676">
    <property type="term" value="F:nucleic acid binding"/>
    <property type="evidence" value="ECO:0007669"/>
    <property type="project" value="InterPro"/>
</dbReference>
<protein>
    <submittedName>
        <fullName evidence="3">HTH-like domain-containing protein</fullName>
    </submittedName>
</protein>
<comment type="function">
    <text evidence="1">Involved in the transposition of the insertion sequence.</text>
</comment>